<evidence type="ECO:0000313" key="2">
    <source>
        <dbReference type="EMBL" id="PWQ98742.1"/>
    </source>
</evidence>
<gene>
    <name evidence="2" type="ORF">DKT75_02735</name>
</gene>
<organism evidence="2 3">
    <name type="scientific">Leucothrix arctica</name>
    <dbReference type="NCBI Taxonomy" id="1481894"/>
    <lineage>
        <taxon>Bacteria</taxon>
        <taxon>Pseudomonadati</taxon>
        <taxon>Pseudomonadota</taxon>
        <taxon>Gammaproteobacteria</taxon>
        <taxon>Thiotrichales</taxon>
        <taxon>Thiotrichaceae</taxon>
        <taxon>Leucothrix</taxon>
    </lineage>
</organism>
<dbReference type="RefSeq" id="WP_109821898.1">
    <property type="nucleotide sequence ID" value="NZ_QGKL01000010.1"/>
</dbReference>
<proteinExistence type="predicted"/>
<dbReference type="EMBL" id="QGKL01000010">
    <property type="protein sequence ID" value="PWQ98742.1"/>
    <property type="molecule type" value="Genomic_DNA"/>
</dbReference>
<reference evidence="2 3" key="1">
    <citation type="submission" date="2018-05" db="EMBL/GenBank/DDBJ databases">
        <title>Leucothrix arctica sp. nov., isolated from Arctic seawater.</title>
        <authorList>
            <person name="Choi A."/>
            <person name="Baek K."/>
        </authorList>
    </citation>
    <scope>NUCLEOTIDE SEQUENCE [LARGE SCALE GENOMIC DNA]</scope>
    <source>
        <strain evidence="2 3">IMCC9719</strain>
    </source>
</reference>
<keyword evidence="1" id="KW-0472">Membrane</keyword>
<name>A0A317CR24_9GAMM</name>
<keyword evidence="3" id="KW-1185">Reference proteome</keyword>
<comment type="caution">
    <text evidence="2">The sequence shown here is derived from an EMBL/GenBank/DDBJ whole genome shotgun (WGS) entry which is preliminary data.</text>
</comment>
<dbReference type="AlphaFoldDB" id="A0A317CR24"/>
<accession>A0A317CR24</accession>
<evidence type="ECO:0008006" key="4">
    <source>
        <dbReference type="Google" id="ProtNLM"/>
    </source>
</evidence>
<keyword evidence="1" id="KW-0812">Transmembrane</keyword>
<keyword evidence="1" id="KW-1133">Transmembrane helix</keyword>
<feature type="transmembrane region" description="Helical" evidence="1">
    <location>
        <begin position="12"/>
        <end position="37"/>
    </location>
</feature>
<protein>
    <recommendedName>
        <fullName evidence="4">Transmembrane protein (PGPGW)</fullName>
    </recommendedName>
</protein>
<feature type="transmembrane region" description="Helical" evidence="1">
    <location>
        <begin position="69"/>
        <end position="99"/>
    </location>
</feature>
<dbReference type="Proteomes" id="UP000245506">
    <property type="component" value="Unassembled WGS sequence"/>
</dbReference>
<evidence type="ECO:0000313" key="3">
    <source>
        <dbReference type="Proteomes" id="UP000245506"/>
    </source>
</evidence>
<dbReference type="InterPro" id="IPR019099">
    <property type="entry name" value="Uncharacterised_PGPGW_TM"/>
</dbReference>
<dbReference type="OrthoDB" id="9800130at2"/>
<dbReference type="Pfam" id="PF09656">
    <property type="entry name" value="PGPGW"/>
    <property type="match status" value="1"/>
</dbReference>
<sequence length="140" mass="15806">MFNLEQLNSEWLVLVGIASAVMFVLSLLIVPIVVIRIPDDYFSVSRKNIKPWAKHHPVVRTLLITGKNLLGLMLLVMGILMLVLPGQGLLTILLGIGLIDFSGKHDLIEKIVTMPKVLKSINWIRIKAKRKPLVFTKYQK</sequence>
<evidence type="ECO:0000256" key="1">
    <source>
        <dbReference type="SAM" id="Phobius"/>
    </source>
</evidence>